<dbReference type="PANTHER" id="PTHR48090:SF1">
    <property type="entry name" value="PROPHAGE BACTOPRENOL GLUCOSYL TRANSFERASE HOMOLOG"/>
    <property type="match status" value="1"/>
</dbReference>
<keyword evidence="4 7" id="KW-0812">Transmembrane</keyword>
<dbReference type="AlphaFoldDB" id="A0A2P7QUU8"/>
<dbReference type="SUPFAM" id="SSF53448">
    <property type="entry name" value="Nucleotide-diphospho-sugar transferases"/>
    <property type="match status" value="1"/>
</dbReference>
<evidence type="ECO:0000256" key="1">
    <source>
        <dbReference type="ARBA" id="ARBA00004141"/>
    </source>
</evidence>
<reference evidence="9 10" key="1">
    <citation type="submission" date="2018-03" db="EMBL/GenBank/DDBJ databases">
        <title>The draft genome of Sphingosinicella sp. GL-C-18.</title>
        <authorList>
            <person name="Liu L."/>
            <person name="Li L."/>
            <person name="Liang L."/>
            <person name="Zhang X."/>
            <person name="Wang T."/>
        </authorList>
    </citation>
    <scope>NUCLEOTIDE SEQUENCE [LARGE SCALE GENOMIC DNA]</scope>
    <source>
        <strain evidence="9 10">GL-C-18</strain>
    </source>
</reference>
<dbReference type="CDD" id="cd04187">
    <property type="entry name" value="DPM1_like_bac"/>
    <property type="match status" value="1"/>
</dbReference>
<evidence type="ECO:0000256" key="7">
    <source>
        <dbReference type="SAM" id="Phobius"/>
    </source>
</evidence>
<keyword evidence="5 7" id="KW-1133">Transmembrane helix</keyword>
<comment type="subcellular location">
    <subcellularLocation>
        <location evidence="1">Membrane</location>
        <topology evidence="1">Multi-pass membrane protein</topology>
    </subcellularLocation>
</comment>
<feature type="transmembrane region" description="Helical" evidence="7">
    <location>
        <begin position="238"/>
        <end position="257"/>
    </location>
</feature>
<keyword evidence="2" id="KW-0328">Glycosyltransferase</keyword>
<organism evidence="9 10">
    <name type="scientific">Allosphingosinicella deserti</name>
    <dbReference type="NCBI Taxonomy" id="2116704"/>
    <lineage>
        <taxon>Bacteria</taxon>
        <taxon>Pseudomonadati</taxon>
        <taxon>Pseudomonadota</taxon>
        <taxon>Alphaproteobacteria</taxon>
        <taxon>Sphingomonadales</taxon>
        <taxon>Sphingomonadaceae</taxon>
        <taxon>Allosphingosinicella</taxon>
    </lineage>
</organism>
<dbReference type="PANTHER" id="PTHR48090">
    <property type="entry name" value="UNDECAPRENYL-PHOSPHATE 4-DEOXY-4-FORMAMIDO-L-ARABINOSE TRANSFERASE-RELATED"/>
    <property type="match status" value="1"/>
</dbReference>
<sequence length="315" mass="35864">MRRVMASKLISIVTPCYNEEENVRELVARIREVFAQLPNYDYEHILIDNASTDGTANVLRQLAGEDSRTKVILNTRNFGHIRSPYHAILQARGDAVIHLVADLQDPPEMIPDFLAKWSEGFKVVLGVKTQSQESPAMYAIRKLYYDLSGRLSEVRLIKNYTGFGLYDHVVVEQLRQIDDPYPYFRGLIADLGYEAALIPFNQPVRKRGITSNNFYKLYDIAMLGITNHSKIPLRMATMAGFFLSAASLFIALGYLIAKLLFWSQFALGTAPILIGFFFFMSVQLFFIGIIGEYVGAIHTQVQKRPHVIEKERLNF</sequence>
<evidence type="ECO:0000259" key="8">
    <source>
        <dbReference type="Pfam" id="PF00535"/>
    </source>
</evidence>
<dbReference type="Pfam" id="PF00535">
    <property type="entry name" value="Glycos_transf_2"/>
    <property type="match status" value="1"/>
</dbReference>
<keyword evidence="6 7" id="KW-0472">Membrane</keyword>
<dbReference type="GO" id="GO:0016757">
    <property type="term" value="F:glycosyltransferase activity"/>
    <property type="evidence" value="ECO:0007669"/>
    <property type="project" value="UniProtKB-KW"/>
</dbReference>
<evidence type="ECO:0000313" key="9">
    <source>
        <dbReference type="EMBL" id="PSJ41725.1"/>
    </source>
</evidence>
<dbReference type="Gene3D" id="3.90.550.10">
    <property type="entry name" value="Spore Coat Polysaccharide Biosynthesis Protein SpsA, Chain A"/>
    <property type="match status" value="1"/>
</dbReference>
<comment type="caution">
    <text evidence="9">The sequence shown here is derived from an EMBL/GenBank/DDBJ whole genome shotgun (WGS) entry which is preliminary data.</text>
</comment>
<evidence type="ECO:0000256" key="6">
    <source>
        <dbReference type="ARBA" id="ARBA00023136"/>
    </source>
</evidence>
<evidence type="ECO:0000256" key="4">
    <source>
        <dbReference type="ARBA" id="ARBA00022692"/>
    </source>
</evidence>
<evidence type="ECO:0000256" key="5">
    <source>
        <dbReference type="ARBA" id="ARBA00022989"/>
    </source>
</evidence>
<dbReference type="EMBL" id="PXYI01000002">
    <property type="protein sequence ID" value="PSJ41725.1"/>
    <property type="molecule type" value="Genomic_DNA"/>
</dbReference>
<name>A0A2P7QUU8_9SPHN</name>
<dbReference type="Proteomes" id="UP000241167">
    <property type="component" value="Unassembled WGS sequence"/>
</dbReference>
<keyword evidence="10" id="KW-1185">Reference proteome</keyword>
<dbReference type="InterPro" id="IPR050256">
    <property type="entry name" value="Glycosyltransferase_2"/>
</dbReference>
<keyword evidence="3 9" id="KW-0808">Transferase</keyword>
<dbReference type="OrthoDB" id="9807795at2"/>
<feature type="domain" description="Glycosyltransferase 2-like" evidence="8">
    <location>
        <begin position="11"/>
        <end position="143"/>
    </location>
</feature>
<evidence type="ECO:0000313" key="10">
    <source>
        <dbReference type="Proteomes" id="UP000241167"/>
    </source>
</evidence>
<accession>A0A2P7QUU8</accession>
<gene>
    <name evidence="9" type="ORF">C7I55_05415</name>
</gene>
<dbReference type="InterPro" id="IPR029044">
    <property type="entry name" value="Nucleotide-diphossugar_trans"/>
</dbReference>
<dbReference type="GO" id="GO:0005886">
    <property type="term" value="C:plasma membrane"/>
    <property type="evidence" value="ECO:0007669"/>
    <property type="project" value="TreeGrafter"/>
</dbReference>
<feature type="transmembrane region" description="Helical" evidence="7">
    <location>
        <begin position="269"/>
        <end position="294"/>
    </location>
</feature>
<protein>
    <submittedName>
        <fullName evidence="9">Glycosyltransferase</fullName>
    </submittedName>
</protein>
<evidence type="ECO:0000256" key="3">
    <source>
        <dbReference type="ARBA" id="ARBA00022679"/>
    </source>
</evidence>
<evidence type="ECO:0000256" key="2">
    <source>
        <dbReference type="ARBA" id="ARBA00022676"/>
    </source>
</evidence>
<proteinExistence type="predicted"/>
<dbReference type="InterPro" id="IPR001173">
    <property type="entry name" value="Glyco_trans_2-like"/>
</dbReference>